<protein>
    <submittedName>
        <fullName evidence="2">Uncharacterized protein</fullName>
    </submittedName>
</protein>
<feature type="region of interest" description="Disordered" evidence="1">
    <location>
        <begin position="264"/>
        <end position="315"/>
    </location>
</feature>
<comment type="caution">
    <text evidence="2">The sequence shown here is derived from an EMBL/GenBank/DDBJ whole genome shotgun (WGS) entry which is preliminary data.</text>
</comment>
<gene>
    <name evidence="2" type="ORF">BOKJ2_LOCUS2691</name>
</gene>
<dbReference type="EMBL" id="CAJFCW020000002">
    <property type="protein sequence ID" value="CAG9089370.1"/>
    <property type="molecule type" value="Genomic_DNA"/>
</dbReference>
<evidence type="ECO:0000313" key="2">
    <source>
        <dbReference type="EMBL" id="CAD5209460.1"/>
    </source>
</evidence>
<dbReference type="EMBL" id="CAJFDH010000002">
    <property type="protein sequence ID" value="CAD5209460.1"/>
    <property type="molecule type" value="Genomic_DNA"/>
</dbReference>
<sequence length="540" mass="62349">MNIIDGNHRYEEKNKVGHYVYPSNSMDLYANTVPSLETEIYVFTEEMKFVNAATMKRLPYVTVHAAVDDVLNTLGFKQTKILQRSTWKIGEWNEFFAGEEIDNRTVVIIIDTRGDHMETATSRSLPIPLQNVTLHGLLTTHMVPSDVVVQLSICNFAEVSQEDWARCRKIIASVLQNEFIGRPVYAEEASIFLNHLFKPCTKLEDNIIADVVHDAEMAHEEQKRQRWHVLDEFIQQNKRDQQQMRHNMKAHQEYHIPVSLPGLNVPSTSAPQHQVIVHPDPPNPRKRSHWDADYPNLPKSETPVSSTKGERKKKQSFINLSEAEKERLRYNNSLTLFVMNEKTETICGGTTFEGPINSMADVIFRTVPDLERVLFIEYITQDGRITTAKLDDEPPSSRIFVTVDTSNNNIGKETEFTELPPELTQYDLTTLLSSVSDVGPIFEKFRLGQQLDKDEMKKIKPLIASPLQRFVSRRAATQKERQLWLKHLFAFFPLWDQLISRSSPHRSEFDAAIFNNFYNFQAKRHRVIRKVLNVRTSVDQ</sequence>
<dbReference type="OrthoDB" id="10353012at2759"/>
<dbReference type="Proteomes" id="UP000783686">
    <property type="component" value="Unassembled WGS sequence"/>
</dbReference>
<dbReference type="AlphaFoldDB" id="A0A811K298"/>
<proteinExistence type="predicted"/>
<accession>A0A811K298</accession>
<evidence type="ECO:0000313" key="3">
    <source>
        <dbReference type="Proteomes" id="UP000614601"/>
    </source>
</evidence>
<organism evidence="2 3">
    <name type="scientific">Bursaphelenchus okinawaensis</name>
    <dbReference type="NCBI Taxonomy" id="465554"/>
    <lineage>
        <taxon>Eukaryota</taxon>
        <taxon>Metazoa</taxon>
        <taxon>Ecdysozoa</taxon>
        <taxon>Nematoda</taxon>
        <taxon>Chromadorea</taxon>
        <taxon>Rhabditida</taxon>
        <taxon>Tylenchina</taxon>
        <taxon>Tylenchomorpha</taxon>
        <taxon>Aphelenchoidea</taxon>
        <taxon>Aphelenchoididae</taxon>
        <taxon>Bursaphelenchus</taxon>
    </lineage>
</organism>
<evidence type="ECO:0000256" key="1">
    <source>
        <dbReference type="SAM" id="MobiDB-lite"/>
    </source>
</evidence>
<keyword evidence="3" id="KW-1185">Reference proteome</keyword>
<name>A0A811K298_9BILA</name>
<reference evidence="2" key="1">
    <citation type="submission" date="2020-09" db="EMBL/GenBank/DDBJ databases">
        <authorList>
            <person name="Kikuchi T."/>
        </authorList>
    </citation>
    <scope>NUCLEOTIDE SEQUENCE</scope>
    <source>
        <strain evidence="2">SH1</strain>
    </source>
</reference>
<dbReference type="Proteomes" id="UP000614601">
    <property type="component" value="Unassembled WGS sequence"/>
</dbReference>